<proteinExistence type="predicted"/>
<feature type="region of interest" description="Disordered" evidence="1">
    <location>
        <begin position="1"/>
        <end position="23"/>
    </location>
</feature>
<dbReference type="EMBL" id="NMUH01004561">
    <property type="protein sequence ID" value="MQM10051.1"/>
    <property type="molecule type" value="Genomic_DNA"/>
</dbReference>
<keyword evidence="3" id="KW-1185">Reference proteome</keyword>
<dbReference type="GO" id="GO:0008270">
    <property type="term" value="F:zinc ion binding"/>
    <property type="evidence" value="ECO:0007669"/>
    <property type="project" value="InterPro"/>
</dbReference>
<evidence type="ECO:0000256" key="1">
    <source>
        <dbReference type="SAM" id="MobiDB-lite"/>
    </source>
</evidence>
<dbReference type="InterPro" id="IPR036875">
    <property type="entry name" value="Znf_CCHC_sf"/>
</dbReference>
<dbReference type="OrthoDB" id="684496at2759"/>
<organism evidence="2 3">
    <name type="scientific">Colocasia esculenta</name>
    <name type="common">Wild taro</name>
    <name type="synonym">Arum esculentum</name>
    <dbReference type="NCBI Taxonomy" id="4460"/>
    <lineage>
        <taxon>Eukaryota</taxon>
        <taxon>Viridiplantae</taxon>
        <taxon>Streptophyta</taxon>
        <taxon>Embryophyta</taxon>
        <taxon>Tracheophyta</taxon>
        <taxon>Spermatophyta</taxon>
        <taxon>Magnoliopsida</taxon>
        <taxon>Liliopsida</taxon>
        <taxon>Araceae</taxon>
        <taxon>Aroideae</taxon>
        <taxon>Colocasieae</taxon>
        <taxon>Colocasia</taxon>
    </lineage>
</organism>
<gene>
    <name evidence="2" type="ORF">Taro_042937</name>
</gene>
<dbReference type="GO" id="GO:0003676">
    <property type="term" value="F:nucleic acid binding"/>
    <property type="evidence" value="ECO:0007669"/>
    <property type="project" value="InterPro"/>
</dbReference>
<dbReference type="AlphaFoldDB" id="A0A843WXS7"/>
<evidence type="ECO:0000313" key="2">
    <source>
        <dbReference type="EMBL" id="MQM10051.1"/>
    </source>
</evidence>
<comment type="caution">
    <text evidence="2">The sequence shown here is derived from an EMBL/GenBank/DDBJ whole genome shotgun (WGS) entry which is preliminary data.</text>
</comment>
<reference evidence="2" key="1">
    <citation type="submission" date="2017-07" db="EMBL/GenBank/DDBJ databases">
        <title>Taro Niue Genome Assembly and Annotation.</title>
        <authorList>
            <person name="Atibalentja N."/>
            <person name="Keating K."/>
            <person name="Fields C.J."/>
        </authorList>
    </citation>
    <scope>NUCLEOTIDE SEQUENCE</scope>
    <source>
        <strain evidence="2">Niue_2</strain>
        <tissue evidence="2">Leaf</tissue>
    </source>
</reference>
<protein>
    <submittedName>
        <fullName evidence="2">Uncharacterized protein</fullName>
    </submittedName>
</protein>
<accession>A0A843WXS7</accession>
<dbReference type="Proteomes" id="UP000652761">
    <property type="component" value="Unassembled WGS sequence"/>
</dbReference>
<name>A0A843WXS7_COLES</name>
<feature type="compositionally biased region" description="Basic and acidic residues" evidence="1">
    <location>
        <begin position="1"/>
        <end position="13"/>
    </location>
</feature>
<evidence type="ECO:0000313" key="3">
    <source>
        <dbReference type="Proteomes" id="UP000652761"/>
    </source>
</evidence>
<sequence length="349" mass="39605">MDVTKKKAMDSKLKGQQADPSKRKDEPICYECKEIGHMHVCCPVYVNKLKKSRTKKSMVVEATLSKSDEFTSALEDVKEQYYIELALMAIEENSSEDSKEMWISHDKFMGVVSEVWNANSDNILNPLIRLQVKLKNVKKMLKLWNKEVFCHVSQMVRLAAEEAERLQGVFDETPSEDNRVAMFATNAKLHIAMNKEEVFWKQKSRVDWLMNGDRNTTFYHATVNCNRKRSFIHRLKINGSGGCCSDPEVLRKEAVSFFQTLLSSDDHVLDPRFLCYIPSLITSDQNDKLCKSPSAEDVKDVVFSMDGSSAPGLDGFSGMFFAHCWNIICNDVVAAVQGFSAGHKIDVKC</sequence>
<dbReference type="SUPFAM" id="SSF57756">
    <property type="entry name" value="Retrovirus zinc finger-like domains"/>
    <property type="match status" value="1"/>
</dbReference>